<dbReference type="GeneID" id="25318850"/>
<dbReference type="InterPro" id="IPR011333">
    <property type="entry name" value="SKP1/BTB/POZ_sf"/>
</dbReference>
<dbReference type="Proteomes" id="UP000053958">
    <property type="component" value="Unassembled WGS sequence"/>
</dbReference>
<dbReference type="STRING" id="1408163.A0A0F4YMZ0"/>
<dbReference type="EMBL" id="LASV01000345">
    <property type="protein sequence ID" value="KKA19475.1"/>
    <property type="molecule type" value="Genomic_DNA"/>
</dbReference>
<sequence>MLGMIISLRIYLHLPASYFLLPQPLEMDLKDPPSETSTEKTENENEKTSNEPQTRRGSYLSPPGLMHLFNSPKFSDFTIRVAGRTFHAHKAILSCYSAYFHNLFRGDWMETSSNTIDLNDDDPYAVEAMLQHLYDMEYSNMQHPGLSVELFDAKVYAIGEKYGIPSLKIDARRMFAAQLKYGWEGVDFPSSIAEVYASTPATDRGLRDIVTEVSCEHLKDLLEKEAFLQVLVDANGFVFDLLRYLNDKLESRRR</sequence>
<feature type="region of interest" description="Disordered" evidence="1">
    <location>
        <begin position="29"/>
        <end position="57"/>
    </location>
</feature>
<evidence type="ECO:0000313" key="4">
    <source>
        <dbReference type="Proteomes" id="UP000053958"/>
    </source>
</evidence>
<feature type="domain" description="BTB" evidence="2">
    <location>
        <begin position="75"/>
        <end position="142"/>
    </location>
</feature>
<dbReference type="PANTHER" id="PTHR47843">
    <property type="entry name" value="BTB DOMAIN-CONTAINING PROTEIN-RELATED"/>
    <property type="match status" value="1"/>
</dbReference>
<dbReference type="OrthoDB" id="4227187at2759"/>
<gene>
    <name evidence="3" type="ORF">T310_6549</name>
</gene>
<dbReference type="SUPFAM" id="SSF54695">
    <property type="entry name" value="POZ domain"/>
    <property type="match status" value="1"/>
</dbReference>
<dbReference type="RefSeq" id="XP_013326087.1">
    <property type="nucleotide sequence ID" value="XM_013470633.1"/>
</dbReference>
<protein>
    <submittedName>
        <fullName evidence="3">BTB/POZ domain protein</fullName>
    </submittedName>
</protein>
<name>A0A0F4YMZ0_RASE3</name>
<dbReference type="Pfam" id="PF00651">
    <property type="entry name" value="BTB"/>
    <property type="match status" value="1"/>
</dbReference>
<organism evidence="3 4">
    <name type="scientific">Rasamsonia emersonii (strain ATCC 16479 / CBS 393.64 / IMI 116815)</name>
    <dbReference type="NCBI Taxonomy" id="1408163"/>
    <lineage>
        <taxon>Eukaryota</taxon>
        <taxon>Fungi</taxon>
        <taxon>Dikarya</taxon>
        <taxon>Ascomycota</taxon>
        <taxon>Pezizomycotina</taxon>
        <taxon>Eurotiomycetes</taxon>
        <taxon>Eurotiomycetidae</taxon>
        <taxon>Eurotiales</taxon>
        <taxon>Trichocomaceae</taxon>
        <taxon>Rasamsonia</taxon>
    </lineage>
</organism>
<dbReference type="CDD" id="cd18186">
    <property type="entry name" value="BTB_POZ_ZBTB_KLHL-like"/>
    <property type="match status" value="1"/>
</dbReference>
<feature type="compositionally biased region" description="Basic and acidic residues" evidence="1">
    <location>
        <begin position="29"/>
        <end position="49"/>
    </location>
</feature>
<evidence type="ECO:0000259" key="2">
    <source>
        <dbReference type="PROSITE" id="PS50097"/>
    </source>
</evidence>
<keyword evidence="4" id="KW-1185">Reference proteome</keyword>
<proteinExistence type="predicted"/>
<dbReference type="PANTHER" id="PTHR47843:SF5">
    <property type="entry name" value="BTB_POZ DOMAIN PROTEIN"/>
    <property type="match status" value="1"/>
</dbReference>
<evidence type="ECO:0000256" key="1">
    <source>
        <dbReference type="SAM" id="MobiDB-lite"/>
    </source>
</evidence>
<accession>A0A0F4YMZ0</accession>
<evidence type="ECO:0000313" key="3">
    <source>
        <dbReference type="EMBL" id="KKA19475.1"/>
    </source>
</evidence>
<comment type="caution">
    <text evidence="3">The sequence shown here is derived from an EMBL/GenBank/DDBJ whole genome shotgun (WGS) entry which is preliminary data.</text>
</comment>
<dbReference type="SMART" id="SM00225">
    <property type="entry name" value="BTB"/>
    <property type="match status" value="1"/>
</dbReference>
<dbReference type="InterPro" id="IPR000210">
    <property type="entry name" value="BTB/POZ_dom"/>
</dbReference>
<reference evidence="3 4" key="1">
    <citation type="submission" date="2015-04" db="EMBL/GenBank/DDBJ databases">
        <authorList>
            <person name="Heijne W.H."/>
            <person name="Fedorova N.D."/>
            <person name="Nierman W.C."/>
            <person name="Vollebregt A.W."/>
            <person name="Zhao Z."/>
            <person name="Wu L."/>
            <person name="Kumar M."/>
            <person name="Stam H."/>
            <person name="van den Berg M.A."/>
            <person name="Pel H.J."/>
        </authorList>
    </citation>
    <scope>NUCLEOTIDE SEQUENCE [LARGE SCALE GENOMIC DNA]</scope>
    <source>
        <strain evidence="3 4">CBS 393.64</strain>
    </source>
</reference>
<dbReference type="Gene3D" id="3.30.710.10">
    <property type="entry name" value="Potassium Channel Kv1.1, Chain A"/>
    <property type="match status" value="1"/>
</dbReference>
<dbReference type="AlphaFoldDB" id="A0A0F4YMZ0"/>
<dbReference type="PROSITE" id="PS50097">
    <property type="entry name" value="BTB"/>
    <property type="match status" value="1"/>
</dbReference>